<evidence type="ECO:0000256" key="2">
    <source>
        <dbReference type="ARBA" id="ARBA00008925"/>
    </source>
</evidence>
<evidence type="ECO:0000256" key="11">
    <source>
        <dbReference type="ARBA" id="ARBA00044497"/>
    </source>
</evidence>
<dbReference type="InterPro" id="IPR001222">
    <property type="entry name" value="Znf_TFIIS"/>
</dbReference>
<dbReference type="InterPro" id="IPR012164">
    <property type="entry name" value="Rpa12/Rpb9/Rpc10/TFS"/>
</dbReference>
<gene>
    <name evidence="14" type="primary">POLR1H</name>
</gene>
<evidence type="ECO:0000256" key="9">
    <source>
        <dbReference type="ARBA" id="ARBA00023242"/>
    </source>
</evidence>
<evidence type="ECO:0000256" key="5">
    <source>
        <dbReference type="ARBA" id="ARBA00022723"/>
    </source>
</evidence>
<reference evidence="14" key="1">
    <citation type="submission" date="2025-08" db="UniProtKB">
        <authorList>
            <consortium name="Ensembl"/>
        </authorList>
    </citation>
    <scope>IDENTIFICATION</scope>
</reference>
<evidence type="ECO:0000256" key="12">
    <source>
        <dbReference type="PROSITE-ProRule" id="PRU00472"/>
    </source>
</evidence>
<dbReference type="Gene3D" id="2.20.25.10">
    <property type="match status" value="1"/>
</dbReference>
<comment type="subcellular location">
    <subcellularLocation>
        <location evidence="1">Nucleus</location>
        <location evidence="1">Nucleolus</location>
    </subcellularLocation>
</comment>
<evidence type="ECO:0000256" key="4">
    <source>
        <dbReference type="ARBA" id="ARBA00022478"/>
    </source>
</evidence>
<dbReference type="InterPro" id="IPR034004">
    <property type="entry name" value="Zn_ribbon_RPA12_C"/>
</dbReference>
<dbReference type="GO" id="GO:0006363">
    <property type="term" value="P:termination of RNA polymerase I transcription"/>
    <property type="evidence" value="ECO:0007669"/>
    <property type="project" value="TreeGrafter"/>
</dbReference>
<dbReference type="GO" id="GO:0005654">
    <property type="term" value="C:nucleoplasm"/>
    <property type="evidence" value="ECO:0007669"/>
    <property type="project" value="UniProtKB-ARBA"/>
</dbReference>
<feature type="domain" description="TFIIS-type" evidence="13">
    <location>
        <begin position="78"/>
        <end position="133"/>
    </location>
</feature>
<dbReference type="Pfam" id="PF01096">
    <property type="entry name" value="Zn_ribbon_TFIIS"/>
    <property type="match status" value="1"/>
</dbReference>
<evidence type="ECO:0000313" key="15">
    <source>
        <dbReference type="Proteomes" id="UP000694380"/>
    </source>
</evidence>
<dbReference type="Ensembl" id="ENSCPBT00000021931.1">
    <property type="protein sequence ID" value="ENSCPBP00000018584.1"/>
    <property type="gene ID" value="ENSCPBG00000013527.1"/>
</dbReference>
<keyword evidence="15" id="KW-1185">Reference proteome</keyword>
<keyword evidence="7" id="KW-0862">Zinc</keyword>
<evidence type="ECO:0000256" key="6">
    <source>
        <dbReference type="ARBA" id="ARBA00022771"/>
    </source>
</evidence>
<dbReference type="GO" id="GO:0003899">
    <property type="term" value="F:DNA-directed RNA polymerase activity"/>
    <property type="evidence" value="ECO:0007669"/>
    <property type="project" value="InterPro"/>
</dbReference>
<keyword evidence="4" id="KW-0240">DNA-directed RNA polymerase</keyword>
<dbReference type="SUPFAM" id="SSF57783">
    <property type="entry name" value="Zinc beta-ribbon"/>
    <property type="match status" value="1"/>
</dbReference>
<evidence type="ECO:0000256" key="7">
    <source>
        <dbReference type="ARBA" id="ARBA00022833"/>
    </source>
</evidence>
<name>A0A8C3HI56_CHRPI</name>
<keyword evidence="9" id="KW-0539">Nucleus</keyword>
<dbReference type="CDD" id="cd10507">
    <property type="entry name" value="Zn-ribbon_RPA12"/>
    <property type="match status" value="1"/>
</dbReference>
<dbReference type="Proteomes" id="UP000694380">
    <property type="component" value="Unplaced"/>
</dbReference>
<dbReference type="GO" id="GO:0003676">
    <property type="term" value="F:nucleic acid binding"/>
    <property type="evidence" value="ECO:0007669"/>
    <property type="project" value="InterPro"/>
</dbReference>
<dbReference type="PANTHER" id="PTHR11239:SF14">
    <property type="entry name" value="DNA-DIRECTED RNA POLYMERASE I SUBUNIT RPA12"/>
    <property type="match status" value="1"/>
</dbReference>
<evidence type="ECO:0000256" key="10">
    <source>
        <dbReference type="ARBA" id="ARBA00031781"/>
    </source>
</evidence>
<dbReference type="PANTHER" id="PTHR11239">
    <property type="entry name" value="DNA-DIRECTED RNA POLYMERASE"/>
    <property type="match status" value="1"/>
</dbReference>
<keyword evidence="6 12" id="KW-0863">Zinc-finger</keyword>
<keyword evidence="5" id="KW-0479">Metal-binding</keyword>
<sequence>MELGNSCFQSDLDFCPECGTILPLPGVQDKVTCVRCSFSIDVRDFEGKVVQSCVEFNRLGSVALMIMDDGQEVKGPMIDRKCPQCGHEGMVYHTRQMRSADEGQTVFYTCGQCKWLLLPAAFPSLGAWESLWTCLHLKYVV</sequence>
<proteinExistence type="inferred from homology"/>
<evidence type="ECO:0000256" key="3">
    <source>
        <dbReference type="ARBA" id="ARBA00018784"/>
    </source>
</evidence>
<evidence type="ECO:0000256" key="8">
    <source>
        <dbReference type="ARBA" id="ARBA00023163"/>
    </source>
</evidence>
<evidence type="ECO:0000313" key="14">
    <source>
        <dbReference type="Ensembl" id="ENSCPBP00000018584.1"/>
    </source>
</evidence>
<comment type="similarity">
    <text evidence="2">Belongs to the archaeal RpoM/eukaryotic RPA12/RPB9/RPC11 RNA polymerase family.</text>
</comment>
<dbReference type="SMART" id="SM00440">
    <property type="entry name" value="ZnF_C2C2"/>
    <property type="match status" value="1"/>
</dbReference>
<evidence type="ECO:0000259" key="13">
    <source>
        <dbReference type="PROSITE" id="PS51133"/>
    </source>
</evidence>
<comment type="function">
    <text evidence="11">Core component of RNA polymerase I (Pol I), a DNA-dependent RNA polymerase which synthesizes ribosomal RNA precursors using the four ribonucleoside triphosphates as substrates. Can mediate Pol I proofreading of the nascent RNA transcript. Anchors into the Pol I active site to monitor transcription fidelity and cleave mis-incorporated 5'-ribonucleotides.</text>
</comment>
<evidence type="ECO:0000256" key="1">
    <source>
        <dbReference type="ARBA" id="ARBA00004604"/>
    </source>
</evidence>
<dbReference type="GO" id="GO:0008270">
    <property type="term" value="F:zinc ion binding"/>
    <property type="evidence" value="ECO:0007669"/>
    <property type="project" value="UniProtKB-KW"/>
</dbReference>
<protein>
    <recommendedName>
        <fullName evidence="3">DNA-directed RNA polymerase I subunit RPA12</fullName>
    </recommendedName>
    <alternativeName>
        <fullName evidence="10">DNA-directed RNA polymerase I subunit H</fullName>
    </alternativeName>
</protein>
<dbReference type="PROSITE" id="PS51133">
    <property type="entry name" value="ZF_TFIIS_2"/>
    <property type="match status" value="1"/>
</dbReference>
<dbReference type="AlphaFoldDB" id="A0A8C3HI56"/>
<organism evidence="14 15">
    <name type="scientific">Chrysemys picta bellii</name>
    <name type="common">Western painted turtle</name>
    <name type="synonym">Emys bellii</name>
    <dbReference type="NCBI Taxonomy" id="8478"/>
    <lineage>
        <taxon>Eukaryota</taxon>
        <taxon>Metazoa</taxon>
        <taxon>Chordata</taxon>
        <taxon>Craniata</taxon>
        <taxon>Vertebrata</taxon>
        <taxon>Euteleostomi</taxon>
        <taxon>Archelosauria</taxon>
        <taxon>Testudinata</taxon>
        <taxon>Testudines</taxon>
        <taxon>Cryptodira</taxon>
        <taxon>Durocryptodira</taxon>
        <taxon>Testudinoidea</taxon>
        <taxon>Emydidae</taxon>
        <taxon>Chrysemys</taxon>
    </lineage>
</organism>
<dbReference type="GO" id="GO:0005736">
    <property type="term" value="C:RNA polymerase I complex"/>
    <property type="evidence" value="ECO:0007669"/>
    <property type="project" value="Ensembl"/>
</dbReference>
<dbReference type="GeneTree" id="ENSGT00390000008126"/>
<reference evidence="14" key="2">
    <citation type="submission" date="2025-09" db="UniProtKB">
        <authorList>
            <consortium name="Ensembl"/>
        </authorList>
    </citation>
    <scope>IDENTIFICATION</scope>
</reference>
<dbReference type="FunFam" id="2.20.25.10:FF:000020">
    <property type="entry name" value="DNA-directed RNA polymerase subunit"/>
    <property type="match status" value="1"/>
</dbReference>
<keyword evidence="8" id="KW-0804">Transcription</keyword>
<accession>A0A8C3HI56</accession>